<reference evidence="2 3" key="1">
    <citation type="submission" date="2020-08" db="EMBL/GenBank/DDBJ databases">
        <title>A Genomic Blueprint of the Chicken Gut Microbiome.</title>
        <authorList>
            <person name="Gilroy R."/>
            <person name="Ravi A."/>
            <person name="Getino M."/>
            <person name="Pursley I."/>
            <person name="Horton D.L."/>
            <person name="Alikhan N.-F."/>
            <person name="Baker D."/>
            <person name="Gharbi K."/>
            <person name="Hall N."/>
            <person name="Watson M."/>
            <person name="Adriaenssens E.M."/>
            <person name="Foster-Nyarko E."/>
            <person name="Jarju S."/>
            <person name="Secka A."/>
            <person name="Antonio M."/>
            <person name="Oren A."/>
            <person name="Chaudhuri R."/>
            <person name="La Ragione R.M."/>
            <person name="Hildebrand F."/>
            <person name="Pallen M.J."/>
        </authorList>
    </citation>
    <scope>NUCLEOTIDE SEQUENCE [LARGE SCALE GENOMIC DNA]</scope>
    <source>
        <strain evidence="2 3">Re31</strain>
    </source>
</reference>
<evidence type="ECO:0000313" key="3">
    <source>
        <dbReference type="Proteomes" id="UP000640930"/>
    </source>
</evidence>
<gene>
    <name evidence="2" type="ORF">H9636_04795</name>
</gene>
<comment type="caution">
    <text evidence="2">The sequence shown here is derived from an EMBL/GenBank/DDBJ whole genome shotgun (WGS) entry which is preliminary data.</text>
</comment>
<dbReference type="Proteomes" id="UP000640930">
    <property type="component" value="Unassembled WGS sequence"/>
</dbReference>
<evidence type="ECO:0008006" key="4">
    <source>
        <dbReference type="Google" id="ProtNLM"/>
    </source>
</evidence>
<accession>A0ABR8XB13</accession>
<organism evidence="2 3">
    <name type="scientific">Ureibacillus galli</name>
    <dbReference type="NCBI Taxonomy" id="2762222"/>
    <lineage>
        <taxon>Bacteria</taxon>
        <taxon>Bacillati</taxon>
        <taxon>Bacillota</taxon>
        <taxon>Bacilli</taxon>
        <taxon>Bacillales</taxon>
        <taxon>Caryophanaceae</taxon>
        <taxon>Ureibacillus</taxon>
    </lineage>
</organism>
<name>A0ABR8XB13_9BACL</name>
<protein>
    <recommendedName>
        <fullName evidence="4">Integral membrane protein</fullName>
    </recommendedName>
</protein>
<dbReference type="RefSeq" id="WP_191706486.1">
    <property type="nucleotide sequence ID" value="NZ_JACSQA010000004.1"/>
</dbReference>
<sequence length="94" mass="11037">MNDWYRLGIIVLVFAVQHFLSTRNERYLGSIIPIAYFVFLLYIQTTGMVDWSILKLILLIIVGEAFLIGYWISGRKVLLNKTEKELKKMKAREI</sequence>
<feature type="transmembrane region" description="Helical" evidence="1">
    <location>
        <begin position="51"/>
        <end position="72"/>
    </location>
</feature>
<feature type="transmembrane region" description="Helical" evidence="1">
    <location>
        <begin position="27"/>
        <end position="45"/>
    </location>
</feature>
<proteinExistence type="predicted"/>
<evidence type="ECO:0000313" key="2">
    <source>
        <dbReference type="EMBL" id="MBD8025971.1"/>
    </source>
</evidence>
<dbReference type="EMBL" id="JACSQA010000004">
    <property type="protein sequence ID" value="MBD8025971.1"/>
    <property type="molecule type" value="Genomic_DNA"/>
</dbReference>
<keyword evidence="1" id="KW-1133">Transmembrane helix</keyword>
<evidence type="ECO:0000256" key="1">
    <source>
        <dbReference type="SAM" id="Phobius"/>
    </source>
</evidence>
<keyword evidence="1" id="KW-0812">Transmembrane</keyword>
<keyword evidence="1" id="KW-0472">Membrane</keyword>
<keyword evidence="3" id="KW-1185">Reference proteome</keyword>